<keyword evidence="4" id="KW-1185">Reference proteome</keyword>
<sequence length="271" mass="29127">MALSRLSARTRALAVTVAAAAVGATLYGVGAATADTSVPRSDKEIPNLTNVVTEIKAYYGDTVDTSGEHYASADSSYAKQLAGIEKTATEYLMHAVGHGRVNGRGKTAAKPAIVLDVDDTSLLTYNYELEAGFNYNAVANDTYIQNKDMAAVFGMPALANWAKDQGITVFWITGRPETQRTASVRNLGAVGYKASADSDHFYLKNKVATDYLPCSVPTWTCTTVDYKSGTRAHIESLGYDILANFGDQYSDLSGGYADKGFKLPNPMYYIS</sequence>
<dbReference type="SUPFAM" id="SSF56784">
    <property type="entry name" value="HAD-like"/>
    <property type="match status" value="1"/>
</dbReference>
<dbReference type="InterPro" id="IPR036412">
    <property type="entry name" value="HAD-like_sf"/>
</dbReference>
<dbReference type="Pfam" id="PF03767">
    <property type="entry name" value="Acid_phosphat_B"/>
    <property type="match status" value="1"/>
</dbReference>
<dbReference type="PANTHER" id="PTHR31284:SF10">
    <property type="entry name" value="ACID PHOSPHATASE-LIKE PROTEIN"/>
    <property type="match status" value="1"/>
</dbReference>
<evidence type="ECO:0000256" key="2">
    <source>
        <dbReference type="SAM" id="SignalP"/>
    </source>
</evidence>
<dbReference type="Proteomes" id="UP000305778">
    <property type="component" value="Unassembled WGS sequence"/>
</dbReference>
<dbReference type="Gene3D" id="3.40.50.1000">
    <property type="entry name" value="HAD superfamily/HAD-like"/>
    <property type="match status" value="1"/>
</dbReference>
<dbReference type="PANTHER" id="PTHR31284">
    <property type="entry name" value="ACID PHOSPHATASE-LIKE PROTEIN"/>
    <property type="match status" value="1"/>
</dbReference>
<evidence type="ECO:0000313" key="3">
    <source>
        <dbReference type="EMBL" id="TKA10851.1"/>
    </source>
</evidence>
<name>A0A4U0SRB5_9ACTN</name>
<protein>
    <submittedName>
        <fullName evidence="3">Acid phosphatase</fullName>
    </submittedName>
</protein>
<evidence type="ECO:0000313" key="4">
    <source>
        <dbReference type="Proteomes" id="UP000305778"/>
    </source>
</evidence>
<feature type="signal peptide" evidence="2">
    <location>
        <begin position="1"/>
        <end position="34"/>
    </location>
</feature>
<comment type="caution">
    <text evidence="3">The sequence shown here is derived from an EMBL/GenBank/DDBJ whole genome shotgun (WGS) entry which is preliminary data.</text>
</comment>
<dbReference type="EMBL" id="SUMC01000011">
    <property type="protein sequence ID" value="TKA10851.1"/>
    <property type="molecule type" value="Genomic_DNA"/>
</dbReference>
<accession>A0A4U0SRB5</accession>
<feature type="chain" id="PRO_5020824280" evidence="2">
    <location>
        <begin position="35"/>
        <end position="271"/>
    </location>
</feature>
<reference evidence="3 4" key="1">
    <citation type="submission" date="2019-04" db="EMBL/GenBank/DDBJ databases">
        <title>Streptomyces oryziradicis sp. nov., a novel actinomycete isolated from rhizosphere soil of rice (Oryza sativa L.).</title>
        <authorList>
            <person name="Li C."/>
        </authorList>
    </citation>
    <scope>NUCLEOTIDE SEQUENCE [LARGE SCALE GENOMIC DNA]</scope>
    <source>
        <strain evidence="3 4">NEAU-C40</strain>
    </source>
</reference>
<dbReference type="AlphaFoldDB" id="A0A4U0SRB5"/>
<proteinExistence type="predicted"/>
<organism evidence="3 4">
    <name type="scientific">Actinacidiphila oryziradicis</name>
    <dbReference type="NCBI Taxonomy" id="2571141"/>
    <lineage>
        <taxon>Bacteria</taxon>
        <taxon>Bacillati</taxon>
        <taxon>Actinomycetota</taxon>
        <taxon>Actinomycetes</taxon>
        <taxon>Kitasatosporales</taxon>
        <taxon>Streptomycetaceae</taxon>
        <taxon>Actinacidiphila</taxon>
    </lineage>
</organism>
<evidence type="ECO:0000256" key="1">
    <source>
        <dbReference type="ARBA" id="ARBA00022729"/>
    </source>
</evidence>
<dbReference type="InterPro" id="IPR023214">
    <property type="entry name" value="HAD_sf"/>
</dbReference>
<dbReference type="InterPro" id="IPR005519">
    <property type="entry name" value="Acid_phosphat_B-like"/>
</dbReference>
<keyword evidence="1 2" id="KW-0732">Signal</keyword>
<dbReference type="OrthoDB" id="193314at2"/>
<gene>
    <name evidence="3" type="ORF">FCI23_14585</name>
</gene>
<dbReference type="RefSeq" id="WP_136724202.1">
    <property type="nucleotide sequence ID" value="NZ_JAOPYF010000499.1"/>
</dbReference>